<dbReference type="PANTHER" id="PTHR43884:SF12">
    <property type="entry name" value="ISOVALERYL-COA DEHYDROGENASE, MITOCHONDRIAL-RELATED"/>
    <property type="match status" value="1"/>
</dbReference>
<dbReference type="GO" id="GO:0050660">
    <property type="term" value="F:flavin adenine dinucleotide binding"/>
    <property type="evidence" value="ECO:0007669"/>
    <property type="project" value="InterPro"/>
</dbReference>
<dbReference type="Pfam" id="PF00441">
    <property type="entry name" value="Acyl-CoA_dh_1"/>
    <property type="match status" value="1"/>
</dbReference>
<dbReference type="InterPro" id="IPR036250">
    <property type="entry name" value="AcylCo_DH-like_C"/>
</dbReference>
<dbReference type="Proteomes" id="UP000010792">
    <property type="component" value="Chromosome"/>
</dbReference>
<evidence type="ECO:0000259" key="15">
    <source>
        <dbReference type="Pfam" id="PF00441"/>
    </source>
</evidence>
<dbReference type="InterPro" id="IPR037069">
    <property type="entry name" value="AcylCoA_DH/ox_N_sf"/>
</dbReference>
<feature type="domain" description="Acyl-CoA dehydrogenase/oxidase N-terminal" evidence="17">
    <location>
        <begin position="12"/>
        <end position="123"/>
    </location>
</feature>
<dbReference type="InterPro" id="IPR006089">
    <property type="entry name" value="Acyl-CoA_DH_CS"/>
</dbReference>
<feature type="binding site" evidence="13">
    <location>
        <position position="273"/>
    </location>
    <ligand>
        <name>FAD</name>
        <dbReference type="ChEBI" id="CHEBI:57692"/>
    </ligand>
</feature>
<evidence type="ECO:0000313" key="19">
    <source>
        <dbReference type="Proteomes" id="UP000010792"/>
    </source>
</evidence>
<dbReference type="PROSITE" id="PS00073">
    <property type="entry name" value="ACYL_COA_DH_2"/>
    <property type="match status" value="1"/>
</dbReference>
<dbReference type="Gene3D" id="2.40.110.10">
    <property type="entry name" value="Butyryl-CoA Dehydrogenase, subunit A, domain 2"/>
    <property type="match status" value="1"/>
</dbReference>
<feature type="binding site" evidence="12">
    <location>
        <position position="137"/>
    </location>
    <ligand>
        <name>substrate</name>
    </ligand>
</feature>
<dbReference type="InterPro" id="IPR009100">
    <property type="entry name" value="AcylCoA_DH/oxidase_NM_dom_sf"/>
</dbReference>
<dbReference type="PIRSF" id="PIRSF016578">
    <property type="entry name" value="HsaA"/>
    <property type="match status" value="1"/>
</dbReference>
<feature type="binding site" evidence="13">
    <location>
        <begin position="161"/>
        <end position="163"/>
    </location>
    <ligand>
        <name>FAD</name>
        <dbReference type="ChEBI" id="CHEBI:57692"/>
    </ligand>
</feature>
<dbReference type="KEGG" id="rht:NT26_4193"/>
<evidence type="ECO:0000313" key="18">
    <source>
        <dbReference type="EMBL" id="CCF21915.1"/>
    </source>
</evidence>
<evidence type="ECO:0000256" key="4">
    <source>
        <dbReference type="ARBA" id="ARBA00012044"/>
    </source>
</evidence>
<dbReference type="InterPro" id="IPR046373">
    <property type="entry name" value="Acyl-CoA_Oxase/DH_mid-dom_sf"/>
</dbReference>
<protein>
    <recommendedName>
        <fullName evidence="5">Isovaleryl-CoA dehydrogenase, mitochondrial</fullName>
        <ecNumber evidence="4">1.3.8.4</ecNumber>
    </recommendedName>
</protein>
<comment type="pathway">
    <text evidence="2">Amino-acid degradation; L-leucine degradation; (S)-3-hydroxy-3-methylglutaryl-CoA from 3-isovaleryl-CoA: step 1/3.</text>
</comment>
<feature type="active site" description="Proton acceptor" evidence="11">
    <location>
        <position position="247"/>
    </location>
</feature>
<evidence type="ECO:0000256" key="7">
    <source>
        <dbReference type="ARBA" id="ARBA00022827"/>
    </source>
</evidence>
<evidence type="ECO:0000256" key="2">
    <source>
        <dbReference type="ARBA" id="ARBA00004898"/>
    </source>
</evidence>
<dbReference type="PROSITE" id="PS00072">
    <property type="entry name" value="ACYL_COA_DH_1"/>
    <property type="match status" value="1"/>
</dbReference>
<comment type="catalytic activity">
    <reaction evidence="10">
        <text>3-methylbutanoyl-CoA + oxidized [electron-transfer flavoprotein] + H(+) = 3-methylbut-2-enoyl-CoA + reduced [electron-transfer flavoprotein]</text>
        <dbReference type="Rhea" id="RHEA:12276"/>
        <dbReference type="Rhea" id="RHEA-COMP:10685"/>
        <dbReference type="Rhea" id="RHEA-COMP:10686"/>
        <dbReference type="ChEBI" id="CHEBI:15378"/>
        <dbReference type="ChEBI" id="CHEBI:57344"/>
        <dbReference type="ChEBI" id="CHEBI:57345"/>
        <dbReference type="ChEBI" id="CHEBI:57692"/>
        <dbReference type="ChEBI" id="CHEBI:58307"/>
        <dbReference type="EC" id="1.3.8.4"/>
    </reaction>
</comment>
<dbReference type="PANTHER" id="PTHR43884">
    <property type="entry name" value="ACYL-COA DEHYDROGENASE"/>
    <property type="match status" value="1"/>
</dbReference>
<feature type="binding site" evidence="13">
    <location>
        <position position="284"/>
    </location>
    <ligand>
        <name>FAD</name>
        <dbReference type="ChEBI" id="CHEBI:57692"/>
    </ligand>
</feature>
<dbReference type="GO" id="GO:0008470">
    <property type="term" value="F:3-methylbutanoyl-CoA dehydrogenase activity"/>
    <property type="evidence" value="ECO:0007669"/>
    <property type="project" value="UniProtKB-EC"/>
</dbReference>
<keyword evidence="8" id="KW-0809">Transit peptide</keyword>
<dbReference type="OrthoDB" id="9775090at2"/>
<feature type="domain" description="Acyl-CoA oxidase/dehydrogenase middle" evidence="16">
    <location>
        <begin position="127"/>
        <end position="222"/>
    </location>
</feature>
<dbReference type="InterPro" id="IPR013786">
    <property type="entry name" value="AcylCoA_DH/ox_N"/>
</dbReference>
<evidence type="ECO:0000256" key="6">
    <source>
        <dbReference type="ARBA" id="ARBA00022630"/>
    </source>
</evidence>
<evidence type="ECO:0000256" key="8">
    <source>
        <dbReference type="ARBA" id="ARBA00022946"/>
    </source>
</evidence>
<evidence type="ECO:0000256" key="10">
    <source>
        <dbReference type="ARBA" id="ARBA00052875"/>
    </source>
</evidence>
<comment type="similarity">
    <text evidence="3 14">Belongs to the acyl-CoA dehydrogenase family.</text>
</comment>
<evidence type="ECO:0000259" key="17">
    <source>
        <dbReference type="Pfam" id="PF02771"/>
    </source>
</evidence>
<feature type="binding site" evidence="13">
    <location>
        <begin position="341"/>
        <end position="345"/>
    </location>
    <ligand>
        <name>FAD</name>
        <dbReference type="ChEBI" id="CHEBI:57692"/>
    </ligand>
</feature>
<dbReference type="AlphaFoldDB" id="L0NLG0"/>
<organism evidence="18 19">
    <name type="scientific">Pseudorhizobium banfieldiae</name>
    <dbReference type="NCBI Taxonomy" id="1125847"/>
    <lineage>
        <taxon>Bacteria</taxon>
        <taxon>Pseudomonadati</taxon>
        <taxon>Pseudomonadota</taxon>
        <taxon>Alphaproteobacteria</taxon>
        <taxon>Hyphomicrobiales</taxon>
        <taxon>Rhizobiaceae</taxon>
        <taxon>Rhizobium/Agrobacterium group</taxon>
        <taxon>Pseudorhizobium</taxon>
    </lineage>
</organism>
<keyword evidence="7 13" id="KW-0274">FAD</keyword>
<evidence type="ECO:0000259" key="16">
    <source>
        <dbReference type="Pfam" id="PF02770"/>
    </source>
</evidence>
<feature type="binding site" evidence="13">
    <location>
        <begin position="128"/>
        <end position="137"/>
    </location>
    <ligand>
        <name>FAD</name>
        <dbReference type="ChEBI" id="CHEBI:57692"/>
    </ligand>
</feature>
<dbReference type="EMBL" id="FO082820">
    <property type="protein sequence ID" value="CCF21915.1"/>
    <property type="molecule type" value="Genomic_DNA"/>
</dbReference>
<evidence type="ECO:0000256" key="12">
    <source>
        <dbReference type="PIRSR" id="PIRSR634183-2"/>
    </source>
</evidence>
<name>L0NLG0_9HYPH</name>
<reference evidence="18 19" key="1">
    <citation type="journal article" date="2013" name="Genome Biol. Evol.">
        <title>Life in an arsenic-containing gold mine: genome and physiology of the autotrophic arsenite-oxidizing bacterium rhizobium sp. NT-26.</title>
        <authorList>
            <person name="Andres J."/>
            <person name="Arsene-Ploetze F."/>
            <person name="Barbe V."/>
            <person name="Brochier-Armanet C."/>
            <person name="Cleiss-Arnold J."/>
            <person name="Coppee J.Y."/>
            <person name="Dillies M.A."/>
            <person name="Geist"/>
            <person name="L"/>
            <person name="Joublin A."/>
            <person name="Koechler S."/>
            <person name="Lassalle F."/>
            <person name="Marchal M."/>
            <person name="Medigue C."/>
            <person name="Muller D."/>
            <person name="Nesme X."/>
            <person name="Plewniak F."/>
            <person name="Proux C."/>
            <person name="Ramirez-Bahena M.H."/>
            <person name="Schenowitz C."/>
            <person name="Sismeiro O."/>
            <person name="Vallenet D."/>
            <person name="Santini J.M."/>
            <person name="Bertin P.N."/>
        </authorList>
    </citation>
    <scope>NUCLEOTIDE SEQUENCE [LARGE SCALE GENOMIC DNA]</scope>
    <source>
        <strain evidence="18 19">NT-26</strain>
    </source>
</reference>
<gene>
    <name evidence="18" type="primary">ivd</name>
    <name evidence="18" type="ORF">NT26_4193</name>
</gene>
<evidence type="ECO:0000256" key="11">
    <source>
        <dbReference type="PIRSR" id="PIRSR634183-1"/>
    </source>
</evidence>
<dbReference type="GO" id="GO:0006552">
    <property type="term" value="P:L-leucine catabolic process"/>
    <property type="evidence" value="ECO:0007669"/>
    <property type="project" value="TreeGrafter"/>
</dbReference>
<evidence type="ECO:0000256" key="5">
    <source>
        <dbReference type="ARBA" id="ARBA00018258"/>
    </source>
</evidence>
<feature type="binding site" evidence="12">
    <location>
        <begin position="245"/>
        <end position="248"/>
    </location>
    <ligand>
        <name>substrate</name>
    </ligand>
</feature>
<dbReference type="InterPro" id="IPR006091">
    <property type="entry name" value="Acyl-CoA_Oxase/DH_mid-dom"/>
</dbReference>
<feature type="binding site" evidence="13">
    <location>
        <begin position="370"/>
        <end position="372"/>
    </location>
    <ligand>
        <name>FAD</name>
        <dbReference type="ChEBI" id="CHEBI:57692"/>
    </ligand>
</feature>
<dbReference type="STRING" id="1125847.NT26_4193"/>
<dbReference type="InterPro" id="IPR009075">
    <property type="entry name" value="AcylCo_DH/oxidase_C"/>
</dbReference>
<keyword evidence="19" id="KW-1185">Reference proteome</keyword>
<feature type="binding site" evidence="12">
    <location>
        <begin position="368"/>
        <end position="369"/>
    </location>
    <ligand>
        <name>substrate</name>
    </ligand>
</feature>
<comment type="cofactor">
    <cofactor evidence="1 13 14">
        <name>FAD</name>
        <dbReference type="ChEBI" id="CHEBI:57692"/>
    </cofactor>
</comment>
<dbReference type="EC" id="1.3.8.4" evidence="4"/>
<evidence type="ECO:0000256" key="3">
    <source>
        <dbReference type="ARBA" id="ARBA00009347"/>
    </source>
</evidence>
<evidence type="ECO:0000256" key="13">
    <source>
        <dbReference type="PIRSR" id="PIRSR634183-3"/>
    </source>
</evidence>
<dbReference type="FunFam" id="2.40.110.10:FF:000004">
    <property type="entry name" value="Isovaleryl-CoA dehydrogenase, mitochondrial"/>
    <property type="match status" value="1"/>
</dbReference>
<dbReference type="InterPro" id="IPR034183">
    <property type="entry name" value="IVD"/>
</dbReference>
<dbReference type="Pfam" id="PF02770">
    <property type="entry name" value="Acyl-CoA_dh_M"/>
    <property type="match status" value="1"/>
</dbReference>
<dbReference type="Gene3D" id="1.20.140.10">
    <property type="entry name" value="Butyryl-CoA Dehydrogenase, subunit A, domain 3"/>
    <property type="match status" value="1"/>
</dbReference>
<keyword evidence="9 14" id="KW-0560">Oxidoreductase</keyword>
<dbReference type="SUPFAM" id="SSF56645">
    <property type="entry name" value="Acyl-CoA dehydrogenase NM domain-like"/>
    <property type="match status" value="1"/>
</dbReference>
<evidence type="ECO:0000256" key="14">
    <source>
        <dbReference type="RuleBase" id="RU362125"/>
    </source>
</evidence>
<evidence type="ECO:0000256" key="1">
    <source>
        <dbReference type="ARBA" id="ARBA00001974"/>
    </source>
</evidence>
<keyword evidence="6 14" id="KW-0285">Flavoprotein</keyword>
<dbReference type="FunFam" id="1.20.140.10:FF:000003">
    <property type="entry name" value="isovaleryl-CoA dehydrogenase, mitochondrial"/>
    <property type="match status" value="1"/>
</dbReference>
<sequence length="387" mass="41724">MFHASMKFAIGEDVEAVRETVHRFAQERLGPRADEIDRTNEFPRDLWPELGALGLLGITADPEVGGSGLGYLAHVIAVEEIARASASTSLSYGAHSNLCVNQINRNASPDQKRRYLPKLCSGEYVGALAMSEPGAGSDVVSMKLRAERRGDLYVLNGSKMWITNGPDADVLVVYAKTDPSAGAKGITAFLVEKGFKGFSTAQKLDKLGMRGSNTCELVFSECEVPAENVMGAEGEGVRILMSGLDYERVVLAGIGVGIMHACLDVVMPYVHERKQFGQAIGEFQLIQAKIADMYTAMNSARAYVYAVAAACDRGEVTRQDAAACCLYASEQATQQALQAIQVLGGNGYINDNPTGRLLRDAKLMEIGAGTSEIRRVLIGRELFRETA</sequence>
<dbReference type="Gene3D" id="1.10.540.10">
    <property type="entry name" value="Acyl-CoA dehydrogenase/oxidase, N-terminal domain"/>
    <property type="match status" value="1"/>
</dbReference>
<accession>L0NLG0</accession>
<feature type="domain" description="Acyl-CoA dehydrogenase/oxidase C-terminal" evidence="15">
    <location>
        <begin position="234"/>
        <end position="382"/>
    </location>
</feature>
<evidence type="ECO:0000256" key="9">
    <source>
        <dbReference type="ARBA" id="ARBA00023002"/>
    </source>
</evidence>
<dbReference type="CDD" id="cd01156">
    <property type="entry name" value="IVD"/>
    <property type="match status" value="1"/>
</dbReference>
<proteinExistence type="inferred from homology"/>
<dbReference type="FunFam" id="1.10.540.10:FF:000007">
    <property type="entry name" value="Isovaleryl-CoA dehydrogenase, mitochondrial"/>
    <property type="match status" value="1"/>
</dbReference>
<dbReference type="Pfam" id="PF02771">
    <property type="entry name" value="Acyl-CoA_dh_N"/>
    <property type="match status" value="1"/>
</dbReference>
<dbReference type="SUPFAM" id="SSF47203">
    <property type="entry name" value="Acyl-CoA dehydrogenase C-terminal domain-like"/>
    <property type="match status" value="1"/>
</dbReference>